<dbReference type="Proteomes" id="UP000438429">
    <property type="component" value="Unassembled WGS sequence"/>
</dbReference>
<proteinExistence type="predicted"/>
<evidence type="ECO:0000313" key="2">
    <source>
        <dbReference type="Proteomes" id="UP000438429"/>
    </source>
</evidence>
<gene>
    <name evidence="1" type="ORF">F2P81_020468</name>
</gene>
<protein>
    <submittedName>
        <fullName evidence="1">Uncharacterized protein</fullName>
    </submittedName>
</protein>
<sequence>MAYCCGRTLNKTRVKIRGQPWALASAHHSSTSGKICPDNSTTKTRFLLPEKGGKEAGEISNQPPTNFNSDEDFADNLRHKFSLLAPVLQQCEE</sequence>
<reference evidence="1 2" key="1">
    <citation type="submission" date="2019-06" db="EMBL/GenBank/DDBJ databases">
        <title>Draft genomes of female and male turbot (Scophthalmus maximus).</title>
        <authorList>
            <person name="Xu H."/>
            <person name="Xu X.-W."/>
            <person name="Shao C."/>
            <person name="Chen S."/>
        </authorList>
    </citation>
    <scope>NUCLEOTIDE SEQUENCE [LARGE SCALE GENOMIC DNA]</scope>
    <source>
        <strain evidence="1">Ysfricsl-2016a</strain>
        <tissue evidence="1">Blood</tissue>
    </source>
</reference>
<dbReference type="AlphaFoldDB" id="A0A6A4S3X4"/>
<comment type="caution">
    <text evidence="1">The sequence shown here is derived from an EMBL/GenBank/DDBJ whole genome shotgun (WGS) entry which is preliminary data.</text>
</comment>
<accession>A0A6A4S3X4</accession>
<organism evidence="1 2">
    <name type="scientific">Scophthalmus maximus</name>
    <name type="common">Turbot</name>
    <name type="synonym">Psetta maxima</name>
    <dbReference type="NCBI Taxonomy" id="52904"/>
    <lineage>
        <taxon>Eukaryota</taxon>
        <taxon>Metazoa</taxon>
        <taxon>Chordata</taxon>
        <taxon>Craniata</taxon>
        <taxon>Vertebrata</taxon>
        <taxon>Euteleostomi</taxon>
        <taxon>Actinopterygii</taxon>
        <taxon>Neopterygii</taxon>
        <taxon>Teleostei</taxon>
        <taxon>Neoteleostei</taxon>
        <taxon>Acanthomorphata</taxon>
        <taxon>Carangaria</taxon>
        <taxon>Pleuronectiformes</taxon>
        <taxon>Pleuronectoidei</taxon>
        <taxon>Scophthalmidae</taxon>
        <taxon>Scophthalmus</taxon>
    </lineage>
</organism>
<evidence type="ECO:0000313" key="1">
    <source>
        <dbReference type="EMBL" id="KAF0027727.1"/>
    </source>
</evidence>
<name>A0A6A4S3X4_SCOMX</name>
<dbReference type="EMBL" id="VEVO01000018">
    <property type="protein sequence ID" value="KAF0027727.1"/>
    <property type="molecule type" value="Genomic_DNA"/>
</dbReference>